<feature type="transmembrane region" description="Helical" evidence="2">
    <location>
        <begin position="50"/>
        <end position="70"/>
    </location>
</feature>
<organism evidence="4 5">
    <name type="scientific">Scardovia inopinata F0304</name>
    <dbReference type="NCBI Taxonomy" id="641146"/>
    <lineage>
        <taxon>Bacteria</taxon>
        <taxon>Bacillati</taxon>
        <taxon>Actinomycetota</taxon>
        <taxon>Actinomycetes</taxon>
        <taxon>Bifidobacteriales</taxon>
        <taxon>Bifidobacteriaceae</taxon>
        <taxon>Scardovia</taxon>
    </lineage>
</organism>
<feature type="region of interest" description="Disordered" evidence="1">
    <location>
        <begin position="249"/>
        <end position="278"/>
    </location>
</feature>
<sequence length="358" mass="38837">MKLTLNPMFGWIISPLIALLLVCFAVWLIIGRVRQSKKQSTLTNASTASLIRRILLLVLSALMVMTPSLLTENTTKAVKATDVFIAVDTTGSMAVSDAHYKSEKTLTRLAAARQAITDIASMYSDASFSAISFGASTTIDLPMTPDSNAVTQWANTLVTEATATSRGSSLDAPINTLITAMEKTRQAHPNDSIVLYYISDGESTTDEPMRTFSSLRKYVTHAVVVGVGSSAGGKIPLTKVGINAMDDEANAGTASQGSDSSQTEWVKDPTSGKDGISRLNPENLKAIADELSGLYVQTSSKRGLEITDVGKTSQSYHLRSVTRHLNHTVPFIWPLVIVFFLIFLWELGTWLIMSRRLL</sequence>
<feature type="transmembrane region" description="Helical" evidence="2">
    <location>
        <begin position="12"/>
        <end position="30"/>
    </location>
</feature>
<evidence type="ECO:0000256" key="1">
    <source>
        <dbReference type="SAM" id="MobiDB-lite"/>
    </source>
</evidence>
<proteinExistence type="predicted"/>
<dbReference type="PROSITE" id="PS50234">
    <property type="entry name" value="VWFA"/>
    <property type="match status" value="1"/>
</dbReference>
<dbReference type="CDD" id="cd00198">
    <property type="entry name" value="vWFA"/>
    <property type="match status" value="1"/>
</dbReference>
<feature type="compositionally biased region" description="Polar residues" evidence="1">
    <location>
        <begin position="252"/>
        <end position="264"/>
    </location>
</feature>
<dbReference type="HOGENOM" id="CLU_069615_2_0_11"/>
<feature type="transmembrane region" description="Helical" evidence="2">
    <location>
        <begin position="331"/>
        <end position="353"/>
    </location>
</feature>
<keyword evidence="2" id="KW-0812">Transmembrane</keyword>
<evidence type="ECO:0000313" key="4">
    <source>
        <dbReference type="EMBL" id="EFG26292.1"/>
    </source>
</evidence>
<dbReference type="SMART" id="SM00327">
    <property type="entry name" value="VWA"/>
    <property type="match status" value="1"/>
</dbReference>
<dbReference type="SUPFAM" id="SSF53300">
    <property type="entry name" value="vWA-like"/>
    <property type="match status" value="1"/>
</dbReference>
<keyword evidence="2" id="KW-1133">Transmembrane helix</keyword>
<dbReference type="eggNOG" id="COG2304">
    <property type="taxonomic scope" value="Bacteria"/>
</dbReference>
<dbReference type="InterPro" id="IPR002035">
    <property type="entry name" value="VWF_A"/>
</dbReference>
<evidence type="ECO:0000313" key="5">
    <source>
        <dbReference type="Proteomes" id="UP000005777"/>
    </source>
</evidence>
<dbReference type="InterPro" id="IPR036465">
    <property type="entry name" value="vWFA_dom_sf"/>
</dbReference>
<gene>
    <name evidence="4" type="ORF">HMPREF9020_01376</name>
</gene>
<comment type="caution">
    <text evidence="4">The sequence shown here is derived from an EMBL/GenBank/DDBJ whole genome shotgun (WGS) entry which is preliminary data.</text>
</comment>
<dbReference type="RefSeq" id="WP_006293766.1">
    <property type="nucleotide sequence ID" value="NZ_GG770226.1"/>
</dbReference>
<dbReference type="Proteomes" id="UP000005777">
    <property type="component" value="Unassembled WGS sequence"/>
</dbReference>
<evidence type="ECO:0000256" key="2">
    <source>
        <dbReference type="SAM" id="Phobius"/>
    </source>
</evidence>
<accession>W5IH48</accession>
<dbReference type="PANTHER" id="PTHR37947">
    <property type="entry name" value="BLL2462 PROTEIN"/>
    <property type="match status" value="1"/>
</dbReference>
<reference evidence="4 5" key="1">
    <citation type="submission" date="2012-01" db="EMBL/GenBank/DDBJ databases">
        <title>The Genome Sequence of Scardovia inopinata F0304.</title>
        <authorList>
            <consortium name="The Broad Institute Genome Sequencing Platform"/>
            <person name="Earl A."/>
            <person name="Ward D."/>
            <person name="Feldgarden M."/>
            <person name="Gevers D."/>
            <person name="Izard J."/>
            <person name="Baranova O.V."/>
            <person name="Blanton J.M."/>
            <person name="Tanner A.C."/>
            <person name="Dewhirst F.E."/>
            <person name="Young S.K."/>
            <person name="Zeng Q."/>
            <person name="Gargeya S."/>
            <person name="Fitzgerald M."/>
            <person name="Haas B."/>
            <person name="Abouelleil A."/>
            <person name="Alvarado L."/>
            <person name="Arachchi H.M."/>
            <person name="Berlin A."/>
            <person name="Chapman S.B."/>
            <person name="Gearin G."/>
            <person name="Goldberg J."/>
            <person name="Griggs A."/>
            <person name="Gujja S."/>
            <person name="Hansen M."/>
            <person name="Heiman D."/>
            <person name="Howarth C."/>
            <person name="Larimer J."/>
            <person name="Lui A."/>
            <person name="MacDonald P.J."/>
            <person name="McCowen C."/>
            <person name="Montmayeur A."/>
            <person name="Murphy C."/>
            <person name="Neiman D."/>
            <person name="Pearson M."/>
            <person name="Priest M."/>
            <person name="Roberts A."/>
            <person name="Saif S."/>
            <person name="Shea T."/>
            <person name="Sisk P."/>
            <person name="Stolte C."/>
            <person name="Sykes S."/>
            <person name="Wortman J."/>
            <person name="Nusbaum C."/>
            <person name="Birren B."/>
        </authorList>
    </citation>
    <scope>NUCLEOTIDE SEQUENCE [LARGE SCALE GENOMIC DNA]</scope>
    <source>
        <strain evidence="4 5">F0304</strain>
    </source>
</reference>
<dbReference type="Pfam" id="PF00092">
    <property type="entry name" value="VWA"/>
    <property type="match status" value="1"/>
</dbReference>
<dbReference type="Gene3D" id="3.40.50.410">
    <property type="entry name" value="von Willebrand factor, type A domain"/>
    <property type="match status" value="1"/>
</dbReference>
<dbReference type="EMBL" id="ADCX01000013">
    <property type="protein sequence ID" value="EFG26292.1"/>
    <property type="molecule type" value="Genomic_DNA"/>
</dbReference>
<keyword evidence="2" id="KW-0472">Membrane</keyword>
<feature type="domain" description="VWFA" evidence="3">
    <location>
        <begin position="82"/>
        <end position="291"/>
    </location>
</feature>
<protein>
    <recommendedName>
        <fullName evidence="3">VWFA domain-containing protein</fullName>
    </recommendedName>
</protein>
<name>W5IH48_SCAIO</name>
<keyword evidence="5" id="KW-1185">Reference proteome</keyword>
<dbReference type="PANTHER" id="PTHR37947:SF1">
    <property type="entry name" value="BLL2462 PROTEIN"/>
    <property type="match status" value="1"/>
</dbReference>
<evidence type="ECO:0000259" key="3">
    <source>
        <dbReference type="PROSITE" id="PS50234"/>
    </source>
</evidence>
<dbReference type="AlphaFoldDB" id="W5IH48"/>